<evidence type="ECO:0000256" key="2">
    <source>
        <dbReference type="ARBA" id="ARBA00005560"/>
    </source>
</evidence>
<dbReference type="EMBL" id="AB996600">
    <property type="protein sequence ID" value="BAS01571.1"/>
    <property type="molecule type" value="Genomic_DNA"/>
</dbReference>
<evidence type="ECO:0000256" key="3">
    <source>
        <dbReference type="ARBA" id="ARBA00023015"/>
    </source>
</evidence>
<organism evidence="7">
    <name type="scientific">Lotharella vacuolata</name>
    <dbReference type="NCBI Taxonomy" id="74820"/>
    <lineage>
        <taxon>Eukaryota</taxon>
        <taxon>Sar</taxon>
        <taxon>Rhizaria</taxon>
        <taxon>Cercozoa</taxon>
        <taxon>Chlorarachniophyceae</taxon>
        <taxon>Lotharella</taxon>
    </lineage>
</organism>
<dbReference type="InterPro" id="IPR000814">
    <property type="entry name" value="TBP"/>
</dbReference>
<dbReference type="SUPFAM" id="SSF55945">
    <property type="entry name" value="TATA-box binding protein-like"/>
    <property type="match status" value="2"/>
</dbReference>
<comment type="similarity">
    <text evidence="2">Belongs to the TBP family.</text>
</comment>
<dbReference type="GO" id="GO:0003677">
    <property type="term" value="F:DNA binding"/>
    <property type="evidence" value="ECO:0007669"/>
    <property type="project" value="UniProtKB-KW"/>
</dbReference>
<keyword evidence="6" id="KW-0539">Nucleus</keyword>
<keyword evidence="5" id="KW-0804">Transcription</keyword>
<comment type="subcellular location">
    <subcellularLocation>
        <location evidence="1">Nucleus</location>
    </subcellularLocation>
</comment>
<gene>
    <name evidence="7" type="primary">tfIId</name>
</gene>
<evidence type="ECO:0000313" key="7">
    <source>
        <dbReference type="EMBL" id="BAS01571.1"/>
    </source>
</evidence>
<evidence type="ECO:0000256" key="5">
    <source>
        <dbReference type="ARBA" id="ARBA00023163"/>
    </source>
</evidence>
<reference evidence="7" key="1">
    <citation type="journal article" date="2015" name="Genome Biol. Evol.">
        <title>Nucleomorph Genome Sequences of Two Chlorarachniophytes, Amorphochlora amoebiformis and Lotharella vacuolata.</title>
        <authorList>
            <person name="Suzuki S."/>
            <person name="Shirato S."/>
            <person name="Hirakawa Y."/>
            <person name="Ishida K."/>
        </authorList>
    </citation>
    <scope>NUCLEOTIDE SEQUENCE</scope>
    <source>
        <strain evidence="7">CCMP240</strain>
    </source>
</reference>
<dbReference type="PRINTS" id="PR00686">
    <property type="entry name" value="TIFACTORIID"/>
</dbReference>
<dbReference type="FunFam" id="3.30.310.10:FF:000005">
    <property type="entry name" value="TATA box-binding protein-like 1"/>
    <property type="match status" value="1"/>
</dbReference>
<keyword evidence="4" id="KW-0238">DNA-binding</keyword>
<evidence type="ECO:0000256" key="1">
    <source>
        <dbReference type="ARBA" id="ARBA00004123"/>
    </source>
</evidence>
<dbReference type="InterPro" id="IPR012295">
    <property type="entry name" value="TBP_dom_sf"/>
</dbReference>
<dbReference type="GO" id="GO:0005634">
    <property type="term" value="C:nucleus"/>
    <property type="evidence" value="ECO:0007669"/>
    <property type="project" value="UniProtKB-SubCell"/>
</dbReference>
<dbReference type="Gene3D" id="3.30.310.10">
    <property type="entry name" value="TATA-Binding Protein"/>
    <property type="match status" value="2"/>
</dbReference>
<evidence type="ECO:0000256" key="6">
    <source>
        <dbReference type="ARBA" id="ARBA00023242"/>
    </source>
</evidence>
<dbReference type="Pfam" id="PF00352">
    <property type="entry name" value="TBP"/>
    <property type="match status" value="2"/>
</dbReference>
<dbReference type="PANTHER" id="PTHR10126">
    <property type="entry name" value="TATA-BOX BINDING PROTEIN"/>
    <property type="match status" value="1"/>
</dbReference>
<protein>
    <submittedName>
        <fullName evidence="7">TATA binding protein of transcription factor IID</fullName>
    </submittedName>
</protein>
<sequence>MKKKIVSKKSKDPKTILNIKPKITNMVCTVDLDCMLDLRKIALKTKNSEYNPKRFHALIIRLRNPKTTAMVFKTGKLVCTGAKDEQTSRQAIKKFVQLIKNSGFCSIKIKNYSIRNLVAVCNFNSPIRLETINYTYRESCMYEPEVFPGLIFRPENSKVVAMIFMTGRVVLTGFCFLKKV</sequence>
<geneLocation type="nucleomorph" evidence="7"/>
<name>A0A0H5BH61_9EUKA</name>
<keyword evidence="3" id="KW-0805">Transcription regulation</keyword>
<proteinExistence type="inferred from homology"/>
<evidence type="ECO:0000256" key="4">
    <source>
        <dbReference type="ARBA" id="ARBA00023125"/>
    </source>
</evidence>
<keyword evidence="7" id="KW-0542">Nucleomorph</keyword>
<dbReference type="AlphaFoldDB" id="A0A0H5BH61"/>
<dbReference type="CDD" id="cd00652">
    <property type="entry name" value="TBP_TLF"/>
    <property type="match status" value="1"/>
</dbReference>
<accession>A0A0H5BH61</accession>
<dbReference type="GO" id="GO:0006352">
    <property type="term" value="P:DNA-templated transcription initiation"/>
    <property type="evidence" value="ECO:0007669"/>
    <property type="project" value="InterPro"/>
</dbReference>